<evidence type="ECO:0000256" key="4">
    <source>
        <dbReference type="ARBA" id="ARBA00023242"/>
    </source>
</evidence>
<keyword evidence="4" id="KW-0539">Nucleus</keyword>
<proteinExistence type="predicted"/>
<dbReference type="Pfam" id="PF09507">
    <property type="entry name" value="CDC27"/>
    <property type="match status" value="1"/>
</dbReference>
<dbReference type="PANTHER" id="PTHR17598:SF13">
    <property type="entry name" value="DNA POLYMERASE DELTA SUBUNIT 3"/>
    <property type="match status" value="1"/>
</dbReference>
<feature type="compositionally biased region" description="Polar residues" evidence="5">
    <location>
        <begin position="273"/>
        <end position="291"/>
    </location>
</feature>
<accession>A0AA40FLZ8</accession>
<dbReference type="PANTHER" id="PTHR17598">
    <property type="entry name" value="DNA POLYMERASE DELTA SUBUNIT 3"/>
    <property type="match status" value="1"/>
</dbReference>
<dbReference type="GO" id="GO:0006297">
    <property type="term" value="P:nucleotide-excision repair, DNA gap filling"/>
    <property type="evidence" value="ECO:0007669"/>
    <property type="project" value="TreeGrafter"/>
</dbReference>
<comment type="caution">
    <text evidence="6">The sequence shown here is derived from an EMBL/GenBank/DDBJ whole genome shotgun (WGS) entry which is preliminary data.</text>
</comment>
<reference evidence="6" key="1">
    <citation type="submission" date="2021-10" db="EMBL/GenBank/DDBJ databases">
        <title>Melipona bicolor Genome sequencing and assembly.</title>
        <authorList>
            <person name="Araujo N.S."/>
            <person name="Arias M.C."/>
        </authorList>
    </citation>
    <scope>NUCLEOTIDE SEQUENCE</scope>
    <source>
        <strain evidence="6">USP_2M_L1-L4_2017</strain>
        <tissue evidence="6">Whole body</tissue>
    </source>
</reference>
<feature type="compositionally biased region" description="Low complexity" evidence="5">
    <location>
        <begin position="371"/>
        <end position="380"/>
    </location>
</feature>
<feature type="compositionally biased region" description="Basic and acidic residues" evidence="5">
    <location>
        <begin position="292"/>
        <end position="304"/>
    </location>
</feature>
<dbReference type="AlphaFoldDB" id="A0AA40FLZ8"/>
<organism evidence="6 7">
    <name type="scientific">Melipona bicolor</name>
    <dbReference type="NCBI Taxonomy" id="60889"/>
    <lineage>
        <taxon>Eukaryota</taxon>
        <taxon>Metazoa</taxon>
        <taxon>Ecdysozoa</taxon>
        <taxon>Arthropoda</taxon>
        <taxon>Hexapoda</taxon>
        <taxon>Insecta</taxon>
        <taxon>Pterygota</taxon>
        <taxon>Neoptera</taxon>
        <taxon>Endopterygota</taxon>
        <taxon>Hymenoptera</taxon>
        <taxon>Apocrita</taxon>
        <taxon>Aculeata</taxon>
        <taxon>Apoidea</taxon>
        <taxon>Anthophila</taxon>
        <taxon>Apidae</taxon>
        <taxon>Melipona</taxon>
    </lineage>
</organism>
<dbReference type="GO" id="GO:1904161">
    <property type="term" value="P:DNA synthesis involved in UV-damage excision repair"/>
    <property type="evidence" value="ECO:0007669"/>
    <property type="project" value="TreeGrafter"/>
</dbReference>
<evidence type="ECO:0000256" key="1">
    <source>
        <dbReference type="ARBA" id="ARBA00004123"/>
    </source>
</evidence>
<evidence type="ECO:0000256" key="2">
    <source>
        <dbReference type="ARBA" id="ARBA00017589"/>
    </source>
</evidence>
<name>A0AA40FLZ8_9HYME</name>
<dbReference type="InterPro" id="IPR019038">
    <property type="entry name" value="POLD3"/>
</dbReference>
<feature type="compositionally biased region" description="Basic and acidic residues" evidence="5">
    <location>
        <begin position="235"/>
        <end position="258"/>
    </location>
</feature>
<evidence type="ECO:0000256" key="5">
    <source>
        <dbReference type="SAM" id="MobiDB-lite"/>
    </source>
</evidence>
<feature type="compositionally biased region" description="Polar residues" evidence="5">
    <location>
        <begin position="179"/>
        <end position="188"/>
    </location>
</feature>
<protein>
    <recommendedName>
        <fullName evidence="2">DNA polymerase delta subunit 3</fullName>
    </recommendedName>
</protein>
<feature type="region of interest" description="Disordered" evidence="5">
    <location>
        <begin position="176"/>
        <end position="397"/>
    </location>
</feature>
<dbReference type="GO" id="GO:0043625">
    <property type="term" value="C:delta DNA polymerase complex"/>
    <property type="evidence" value="ECO:0007669"/>
    <property type="project" value="InterPro"/>
</dbReference>
<dbReference type="GO" id="GO:0003887">
    <property type="term" value="F:DNA-directed DNA polymerase activity"/>
    <property type="evidence" value="ECO:0007669"/>
    <property type="project" value="TreeGrafter"/>
</dbReference>
<evidence type="ECO:0000256" key="3">
    <source>
        <dbReference type="ARBA" id="ARBA00022705"/>
    </source>
</evidence>
<evidence type="ECO:0000313" key="6">
    <source>
        <dbReference type="EMBL" id="KAK1121351.1"/>
    </source>
</evidence>
<gene>
    <name evidence="6" type="ORF">K0M31_010647</name>
</gene>
<keyword evidence="3" id="KW-0235">DNA replication</keyword>
<keyword evidence="7" id="KW-1185">Reference proteome</keyword>
<feature type="region of interest" description="Disordered" evidence="5">
    <location>
        <begin position="445"/>
        <end position="468"/>
    </location>
</feature>
<feature type="compositionally biased region" description="Polar residues" evidence="5">
    <location>
        <begin position="458"/>
        <end position="468"/>
    </location>
</feature>
<dbReference type="Proteomes" id="UP001177670">
    <property type="component" value="Unassembled WGS sequence"/>
</dbReference>
<evidence type="ECO:0000313" key="7">
    <source>
        <dbReference type="Proteomes" id="UP001177670"/>
    </source>
</evidence>
<comment type="subcellular location">
    <subcellularLocation>
        <location evidence="1">Nucleus</location>
    </subcellularLocation>
</comment>
<dbReference type="InterPro" id="IPR041913">
    <property type="entry name" value="POLD3_sf"/>
</dbReference>
<dbReference type="GO" id="GO:0006271">
    <property type="term" value="P:DNA strand elongation involved in DNA replication"/>
    <property type="evidence" value="ECO:0007669"/>
    <property type="project" value="TreeGrafter"/>
</dbReference>
<dbReference type="EMBL" id="JAHYIQ010000027">
    <property type="protein sequence ID" value="KAK1121351.1"/>
    <property type="molecule type" value="Genomic_DNA"/>
</dbReference>
<sequence>MFKRRDVTASCLILAKIICRKKTRLNMIMESLHEYLETVAGYIFDDDKLVTYKWLSKELEVHVNIAKQILWEFWQKYKEKKQFECVFLLMGHLHDDGMRVEIVKEKNLSTAKEKYSKIISKHVYSLQKTLPETQLLMLAEDGDVKFSGIKCIENNERNDEEIHMFRWGTASREIESASREQVQSSVSEAASERKATSPEGKQVAKKKNADRKGFDNLFGKAINKQKNPSASSNADKVEVDSFNHKKETSKNVSAEKKKNTQKGGLSNFLELGKNQTKTPADSLNKGKSANSSDKECANSFDAEKGANSLTKEATEEKVSKTGFKQIQNMRSKKRNRSKETNNAVKKRKRIAIQSDSSNSEPSDNENESELDLPLSPESSPAFLKDRSVSPPQVKHENGKRKVLKIVDKTFEEDGFLVTKKVHVYESCSEEEPEIIEPKNEKKIVSESHSEVKGKKNTKQTTLMNFFKK</sequence>
<feature type="compositionally biased region" description="Polar residues" evidence="5">
    <location>
        <begin position="224"/>
        <end position="234"/>
    </location>
</feature>
<dbReference type="Gene3D" id="3.90.1030.20">
    <property type="entry name" value="DNA polymerase delta, p66 (Cdc27) subunit, wHTH domain"/>
    <property type="match status" value="1"/>
</dbReference>